<gene>
    <name evidence="2" type="ORF">GCM10011372_23050</name>
</gene>
<keyword evidence="3" id="KW-1185">Reference proteome</keyword>
<reference evidence="2" key="2">
    <citation type="submission" date="2020-09" db="EMBL/GenBank/DDBJ databases">
        <authorList>
            <person name="Sun Q."/>
            <person name="Zhou Y."/>
        </authorList>
    </citation>
    <scope>NUCLEOTIDE SEQUENCE</scope>
    <source>
        <strain evidence="2">CGMCC 1.8984</strain>
    </source>
</reference>
<evidence type="ECO:0000313" key="3">
    <source>
        <dbReference type="Proteomes" id="UP000636956"/>
    </source>
</evidence>
<comment type="caution">
    <text evidence="2">The sequence shown here is derived from an EMBL/GenBank/DDBJ whole genome shotgun (WGS) entry which is preliminary data.</text>
</comment>
<reference evidence="2" key="1">
    <citation type="journal article" date="2014" name="Int. J. Syst. Evol. Microbiol.">
        <title>Complete genome sequence of Corynebacterium casei LMG S-19264T (=DSM 44701T), isolated from a smear-ripened cheese.</title>
        <authorList>
            <consortium name="US DOE Joint Genome Institute (JGI-PGF)"/>
            <person name="Walter F."/>
            <person name="Albersmeier A."/>
            <person name="Kalinowski J."/>
            <person name="Ruckert C."/>
        </authorList>
    </citation>
    <scope>NUCLEOTIDE SEQUENCE</scope>
    <source>
        <strain evidence="2">CGMCC 1.8984</strain>
    </source>
</reference>
<name>A0A917PMF6_9MICO</name>
<evidence type="ECO:0000313" key="2">
    <source>
        <dbReference type="EMBL" id="GGJ84136.1"/>
    </source>
</evidence>
<proteinExistence type="predicted"/>
<dbReference type="EMBL" id="BMMD01000012">
    <property type="protein sequence ID" value="GGJ84136.1"/>
    <property type="molecule type" value="Genomic_DNA"/>
</dbReference>
<accession>A0A917PMF6</accession>
<evidence type="ECO:0000256" key="1">
    <source>
        <dbReference type="SAM" id="MobiDB-lite"/>
    </source>
</evidence>
<sequence length="61" mass="6718">MSDPGYGDPADEDEEQWRERAVNGAVAGEHVPTDEELDLEALEHEGLRDEEDSYDDGLDGA</sequence>
<protein>
    <submittedName>
        <fullName evidence="2">Uncharacterized protein</fullName>
    </submittedName>
</protein>
<dbReference type="RefSeq" id="WP_188743585.1">
    <property type="nucleotide sequence ID" value="NZ_BAABFW010000006.1"/>
</dbReference>
<organism evidence="2 3">
    <name type="scientific">Agromyces bauzanensis</name>
    <dbReference type="NCBI Taxonomy" id="1308924"/>
    <lineage>
        <taxon>Bacteria</taxon>
        <taxon>Bacillati</taxon>
        <taxon>Actinomycetota</taxon>
        <taxon>Actinomycetes</taxon>
        <taxon>Micrococcales</taxon>
        <taxon>Microbacteriaceae</taxon>
        <taxon>Agromyces</taxon>
    </lineage>
</organism>
<feature type="region of interest" description="Disordered" evidence="1">
    <location>
        <begin position="1"/>
        <end position="35"/>
    </location>
</feature>
<dbReference type="Proteomes" id="UP000636956">
    <property type="component" value="Unassembled WGS sequence"/>
</dbReference>
<dbReference type="AlphaFoldDB" id="A0A917PMF6"/>